<feature type="transmembrane region" description="Helical" evidence="9">
    <location>
        <begin position="44"/>
        <end position="64"/>
    </location>
</feature>
<keyword evidence="3" id="KW-1003">Cell membrane</keyword>
<keyword evidence="2" id="KW-0813">Transport</keyword>
<evidence type="ECO:0000259" key="10">
    <source>
        <dbReference type="Pfam" id="PF04290"/>
    </source>
</evidence>
<evidence type="ECO:0000256" key="6">
    <source>
        <dbReference type="ARBA" id="ARBA00022989"/>
    </source>
</evidence>
<dbReference type="InterPro" id="IPR055348">
    <property type="entry name" value="DctQ"/>
</dbReference>
<dbReference type="GO" id="GO:0005886">
    <property type="term" value="C:plasma membrane"/>
    <property type="evidence" value="ECO:0007669"/>
    <property type="project" value="UniProtKB-SubCell"/>
</dbReference>
<dbReference type="AlphaFoldDB" id="A0A2X2UCJ7"/>
<keyword evidence="6 9" id="KW-1133">Transmembrane helix</keyword>
<comment type="subcellular location">
    <subcellularLocation>
        <location evidence="1">Cell inner membrane</location>
        <topology evidence="1">Multi-pass membrane protein</topology>
    </subcellularLocation>
</comment>
<evidence type="ECO:0000256" key="9">
    <source>
        <dbReference type="SAM" id="Phobius"/>
    </source>
</evidence>
<sequence length="177" mass="20347">MKYITNFLDKFFFALACVLTAVLLSMVLVQMLCRNLFNFSFTQVEEYCVLMMAWLTFLAAAYAVRHCGHVAVDFLFSENGAPSKICSESGHDYGSFVPYPLHDLLRLWAFHAPDEDAPSYHSHSQRLHVSGGTGVQRYHGPVFFWTRLLTAYGKRVSRAWWLTPTNRLIRNWKAARS</sequence>
<dbReference type="GO" id="GO:0022857">
    <property type="term" value="F:transmembrane transporter activity"/>
    <property type="evidence" value="ECO:0007669"/>
    <property type="project" value="TreeGrafter"/>
</dbReference>
<evidence type="ECO:0000313" key="12">
    <source>
        <dbReference type="Proteomes" id="UP000251853"/>
    </source>
</evidence>
<gene>
    <name evidence="11" type="ORF">NCTC11224_03117</name>
</gene>
<evidence type="ECO:0000256" key="8">
    <source>
        <dbReference type="ARBA" id="ARBA00038436"/>
    </source>
</evidence>
<feature type="domain" description="Tripartite ATP-independent periplasmic transporters DctQ component" evidence="10">
    <location>
        <begin position="25"/>
        <end position="77"/>
    </location>
</feature>
<dbReference type="InterPro" id="IPR007387">
    <property type="entry name" value="TRAP_DctQ"/>
</dbReference>
<keyword evidence="4" id="KW-0997">Cell inner membrane</keyword>
<evidence type="ECO:0000256" key="3">
    <source>
        <dbReference type="ARBA" id="ARBA00022475"/>
    </source>
</evidence>
<evidence type="ECO:0000256" key="5">
    <source>
        <dbReference type="ARBA" id="ARBA00022692"/>
    </source>
</evidence>
<dbReference type="GO" id="GO:0015740">
    <property type="term" value="P:C4-dicarboxylate transport"/>
    <property type="evidence" value="ECO:0007669"/>
    <property type="project" value="TreeGrafter"/>
</dbReference>
<comment type="similarity">
    <text evidence="8">Belongs to the TRAP transporter small permease family.</text>
</comment>
<evidence type="ECO:0000256" key="1">
    <source>
        <dbReference type="ARBA" id="ARBA00004429"/>
    </source>
</evidence>
<reference evidence="11 12" key="1">
    <citation type="submission" date="2018-06" db="EMBL/GenBank/DDBJ databases">
        <authorList>
            <consortium name="Pathogen Informatics"/>
            <person name="Doyle S."/>
        </authorList>
    </citation>
    <scope>NUCLEOTIDE SEQUENCE [LARGE SCALE GENOMIC DNA]</scope>
    <source>
        <strain evidence="11 12">NCTC11224</strain>
    </source>
</reference>
<proteinExistence type="inferred from homology"/>
<evidence type="ECO:0000256" key="2">
    <source>
        <dbReference type="ARBA" id="ARBA00022448"/>
    </source>
</evidence>
<keyword evidence="12" id="KW-1185">Reference proteome</keyword>
<feature type="transmembrane region" description="Helical" evidence="9">
    <location>
        <begin position="12"/>
        <end position="32"/>
    </location>
</feature>
<dbReference type="PANTHER" id="PTHR35011">
    <property type="entry name" value="2,3-DIKETO-L-GULONATE TRAP TRANSPORTER SMALL PERMEASE PROTEIN YIAM"/>
    <property type="match status" value="1"/>
</dbReference>
<accession>A0A2X2UCJ7</accession>
<keyword evidence="5 9" id="KW-0812">Transmembrane</keyword>
<evidence type="ECO:0000256" key="7">
    <source>
        <dbReference type="ARBA" id="ARBA00023136"/>
    </source>
</evidence>
<protein>
    <submittedName>
        <fullName evidence="11">2,3-diketo-L-gulonate TRAP transporter small permease protein YiaM</fullName>
    </submittedName>
</protein>
<dbReference type="PANTHER" id="PTHR35011:SF2">
    <property type="entry name" value="2,3-DIKETO-L-GULONATE TRAP TRANSPORTER SMALL PERMEASE PROTEIN YIAM"/>
    <property type="match status" value="1"/>
</dbReference>
<evidence type="ECO:0000313" key="11">
    <source>
        <dbReference type="EMBL" id="SQB14086.1"/>
    </source>
</evidence>
<keyword evidence="7 9" id="KW-0472">Membrane</keyword>
<organism evidence="11 12">
    <name type="scientific">Enterocloster clostridioformis</name>
    <dbReference type="NCBI Taxonomy" id="1531"/>
    <lineage>
        <taxon>Bacteria</taxon>
        <taxon>Bacillati</taxon>
        <taxon>Bacillota</taxon>
        <taxon>Clostridia</taxon>
        <taxon>Lachnospirales</taxon>
        <taxon>Lachnospiraceae</taxon>
        <taxon>Enterocloster</taxon>
    </lineage>
</organism>
<dbReference type="EMBL" id="UAVW01000013">
    <property type="protein sequence ID" value="SQB14086.1"/>
    <property type="molecule type" value="Genomic_DNA"/>
</dbReference>
<name>A0A2X2UCJ7_9FIRM</name>
<dbReference type="Pfam" id="PF04290">
    <property type="entry name" value="DctQ"/>
    <property type="match status" value="1"/>
</dbReference>
<evidence type="ECO:0000256" key="4">
    <source>
        <dbReference type="ARBA" id="ARBA00022519"/>
    </source>
</evidence>
<dbReference type="Proteomes" id="UP000251853">
    <property type="component" value="Unassembled WGS sequence"/>
</dbReference>